<dbReference type="Proteomes" id="UP000614601">
    <property type="component" value="Unassembled WGS sequence"/>
</dbReference>
<dbReference type="AlphaFoldDB" id="A0A811LDB2"/>
<dbReference type="Proteomes" id="UP000783686">
    <property type="component" value="Unassembled WGS sequence"/>
</dbReference>
<accession>A0A811LDB2</accession>
<feature type="transmembrane region" description="Helical" evidence="1">
    <location>
        <begin position="120"/>
        <end position="139"/>
    </location>
</feature>
<keyword evidence="1" id="KW-0472">Membrane</keyword>
<reference evidence="2" key="1">
    <citation type="submission" date="2020-09" db="EMBL/GenBank/DDBJ databases">
        <authorList>
            <person name="Kikuchi T."/>
        </authorList>
    </citation>
    <scope>NUCLEOTIDE SEQUENCE</scope>
    <source>
        <strain evidence="2">SH1</strain>
    </source>
</reference>
<evidence type="ECO:0000256" key="1">
    <source>
        <dbReference type="SAM" id="Phobius"/>
    </source>
</evidence>
<evidence type="ECO:0000313" key="2">
    <source>
        <dbReference type="EMBL" id="CAD5225229.1"/>
    </source>
</evidence>
<keyword evidence="1" id="KW-0812">Transmembrane</keyword>
<protein>
    <submittedName>
        <fullName evidence="2">Uncharacterized protein</fullName>
    </submittedName>
</protein>
<organism evidence="2 3">
    <name type="scientific">Bursaphelenchus okinawaensis</name>
    <dbReference type="NCBI Taxonomy" id="465554"/>
    <lineage>
        <taxon>Eukaryota</taxon>
        <taxon>Metazoa</taxon>
        <taxon>Ecdysozoa</taxon>
        <taxon>Nematoda</taxon>
        <taxon>Chromadorea</taxon>
        <taxon>Rhabditida</taxon>
        <taxon>Tylenchina</taxon>
        <taxon>Tylenchomorpha</taxon>
        <taxon>Aphelenchoidea</taxon>
        <taxon>Aphelenchoididae</taxon>
        <taxon>Bursaphelenchus</taxon>
    </lineage>
</organism>
<evidence type="ECO:0000313" key="3">
    <source>
        <dbReference type="Proteomes" id="UP000614601"/>
    </source>
</evidence>
<dbReference type="Pfam" id="PF23408">
    <property type="entry name" value="TMEM126_like"/>
    <property type="match status" value="1"/>
</dbReference>
<dbReference type="EMBL" id="CAJFCW020000005">
    <property type="protein sequence ID" value="CAG9120575.1"/>
    <property type="molecule type" value="Genomic_DNA"/>
</dbReference>
<proteinExistence type="predicted"/>
<dbReference type="EMBL" id="CAJFDH010000005">
    <property type="protein sequence ID" value="CAD5225229.1"/>
    <property type="molecule type" value="Genomic_DNA"/>
</dbReference>
<comment type="caution">
    <text evidence="2">The sequence shown here is derived from an EMBL/GenBank/DDBJ whole genome shotgun (WGS) entry which is preliminary data.</text>
</comment>
<sequence length="279" mass="31717">MSWKETDPVALWKTSSVIPNTPEVNVFDKGQPNFDIQKTRLWKSLREMSSTDQVDYMQKVIKNWPYRSERWAMEMAQHPVIFGSALSSFYITNRVAANIFLNKPKAGILETMRTTSKAPLFVMFYASAFMSYGFWEVLVRSKFMDTQKPCASCLLSTGVTISVCTGTLFPLIGSPILCYGILLRQLGDDSKYASRNLFEAFALCNEFTKYVKPKMPFLIALQAGLAATAIYAHDWANQKIFNTFDVDPEIVTEAVNYEEPYSKWKSGLDTVIHTLQKPI</sequence>
<feature type="transmembrane region" description="Helical" evidence="1">
    <location>
        <begin position="151"/>
        <end position="182"/>
    </location>
</feature>
<dbReference type="OrthoDB" id="6234762at2759"/>
<dbReference type="InterPro" id="IPR057591">
    <property type="entry name" value="TMEM126-like"/>
</dbReference>
<keyword evidence="1" id="KW-1133">Transmembrane helix</keyword>
<gene>
    <name evidence="2" type="ORF">BOKJ2_LOCUS11474</name>
</gene>
<keyword evidence="3" id="KW-1185">Reference proteome</keyword>
<name>A0A811LDB2_9BILA</name>